<dbReference type="InterPro" id="IPR019965">
    <property type="entry name" value="PPOX_F420-dep_Rv2061_put"/>
</dbReference>
<gene>
    <name evidence="4" type="ORF">R4F53_02850</name>
</gene>
<dbReference type="EMBL" id="JAWLLD010000002">
    <property type="protein sequence ID" value="MDV7011242.1"/>
    <property type="molecule type" value="Genomic_DNA"/>
</dbReference>
<dbReference type="AlphaFoldDB" id="A0AAE4RDM2"/>
<evidence type="ECO:0000256" key="2">
    <source>
        <dbReference type="SAM" id="MobiDB-lite"/>
    </source>
</evidence>
<sequence length="269" mass="28978">MMKRLSGIARAYLIAVTAFVGTVTTGIGIWCVLDPPSFARAVGFGEHQHFLHDVGAFQIGLGITLLLALIWADALAVALAGFIVANTVHTVNHVMDLDLGGSPAQAWALGAVSVALVAAFVLRLHQLGYVLGSVPMATSQTLAPLVRQKTIRLITFRKDGTPGSSPVSIVVDGDHAYFRSFEQAIKIRRIRRNPAVEFGPSTGSGKPTGPAQPGVVRLLDGDEYRQVGRLLRQKYPFLHGVLVPSAHRLMRSKFGRTVHAELTPSSRFE</sequence>
<feature type="region of interest" description="Disordered" evidence="2">
    <location>
        <begin position="196"/>
        <end position="215"/>
    </location>
</feature>
<proteinExistence type="predicted"/>
<dbReference type="PANTHER" id="PTHR35176:SF11">
    <property type="entry name" value="PYRIDOXAMINE 5'-PHOSPHATE OXIDASE FAMILY PROTEIN"/>
    <property type="match status" value="1"/>
</dbReference>
<dbReference type="SUPFAM" id="SSF50475">
    <property type="entry name" value="FMN-binding split barrel"/>
    <property type="match status" value="1"/>
</dbReference>
<keyword evidence="3" id="KW-1133">Transmembrane helix</keyword>
<dbReference type="Proteomes" id="UP001187143">
    <property type="component" value="Unassembled WGS sequence"/>
</dbReference>
<dbReference type="GO" id="GO:0070967">
    <property type="term" value="F:coenzyme F420 binding"/>
    <property type="evidence" value="ECO:0007669"/>
    <property type="project" value="TreeGrafter"/>
</dbReference>
<evidence type="ECO:0000256" key="1">
    <source>
        <dbReference type="ARBA" id="ARBA00023002"/>
    </source>
</evidence>
<dbReference type="GO" id="GO:0016627">
    <property type="term" value="F:oxidoreductase activity, acting on the CH-CH group of donors"/>
    <property type="evidence" value="ECO:0007669"/>
    <property type="project" value="TreeGrafter"/>
</dbReference>
<protein>
    <submittedName>
        <fullName evidence="4">PPOX class F420-dependent oxidoreductase</fullName>
        <ecNumber evidence="4">1.-.-.-</ecNumber>
    </submittedName>
</protein>
<dbReference type="PANTHER" id="PTHR35176">
    <property type="entry name" value="HEME OXYGENASE HI_0854-RELATED"/>
    <property type="match status" value="1"/>
</dbReference>
<keyword evidence="1 4" id="KW-0560">Oxidoreductase</keyword>
<feature type="compositionally biased region" description="Low complexity" evidence="2">
    <location>
        <begin position="199"/>
        <end position="209"/>
    </location>
</feature>
<organism evidence="4 5">
    <name type="scientific">Mycobacterium intracellulare</name>
    <dbReference type="NCBI Taxonomy" id="1767"/>
    <lineage>
        <taxon>Bacteria</taxon>
        <taxon>Bacillati</taxon>
        <taxon>Actinomycetota</taxon>
        <taxon>Actinomycetes</taxon>
        <taxon>Mycobacteriales</taxon>
        <taxon>Mycobacteriaceae</taxon>
        <taxon>Mycobacterium</taxon>
        <taxon>Mycobacterium avium complex (MAC)</taxon>
    </lineage>
</organism>
<dbReference type="EC" id="1.-.-.-" evidence="4"/>
<keyword evidence="3" id="KW-0472">Membrane</keyword>
<evidence type="ECO:0000313" key="4">
    <source>
        <dbReference type="EMBL" id="MDV7011242.1"/>
    </source>
</evidence>
<dbReference type="InterPro" id="IPR052019">
    <property type="entry name" value="F420H2_bilvrd_red/Heme_oxyg"/>
</dbReference>
<dbReference type="Gene3D" id="2.30.110.10">
    <property type="entry name" value="Electron Transport, Fmn-binding Protein, Chain A"/>
    <property type="match status" value="1"/>
</dbReference>
<comment type="caution">
    <text evidence="4">The sequence shown here is derived from an EMBL/GenBank/DDBJ whole genome shotgun (WGS) entry which is preliminary data.</text>
</comment>
<name>A0AAE4RDM2_MYCIT</name>
<feature type="transmembrane region" description="Helical" evidence="3">
    <location>
        <begin position="12"/>
        <end position="33"/>
    </location>
</feature>
<evidence type="ECO:0000313" key="5">
    <source>
        <dbReference type="Proteomes" id="UP001187143"/>
    </source>
</evidence>
<accession>A0AAE4RDM2</accession>
<evidence type="ECO:0000256" key="3">
    <source>
        <dbReference type="SAM" id="Phobius"/>
    </source>
</evidence>
<reference evidence="4" key="1">
    <citation type="submission" date="2023-10" db="EMBL/GenBank/DDBJ databases">
        <title>Characterization and genome sequence of Mycobacterium intracellulare ABSURDO, a novel pathogenic isolate with three colony morphotypes that vary in growth and acid-fastness.</title>
        <authorList>
            <person name="Jude B.A."/>
            <person name="Robinson R.T."/>
        </authorList>
    </citation>
    <scope>NUCLEOTIDE SEQUENCE</scope>
    <source>
        <strain evidence="4">ABSURDO Component B</strain>
    </source>
</reference>
<dbReference type="RefSeq" id="WP_014941897.1">
    <property type="nucleotide sequence ID" value="NZ_JAEKMV010000038.1"/>
</dbReference>
<feature type="transmembrane region" description="Helical" evidence="3">
    <location>
        <begin position="104"/>
        <end position="122"/>
    </location>
</feature>
<dbReference type="GO" id="GO:0005829">
    <property type="term" value="C:cytosol"/>
    <property type="evidence" value="ECO:0007669"/>
    <property type="project" value="TreeGrafter"/>
</dbReference>
<dbReference type="InterPro" id="IPR012349">
    <property type="entry name" value="Split_barrel_FMN-bd"/>
</dbReference>
<dbReference type="NCBIfam" id="TIGR03666">
    <property type="entry name" value="Rv2061_F420"/>
    <property type="match status" value="1"/>
</dbReference>
<keyword evidence="3" id="KW-0812">Transmembrane</keyword>
<feature type="transmembrane region" description="Helical" evidence="3">
    <location>
        <begin position="54"/>
        <end position="84"/>
    </location>
</feature>